<evidence type="ECO:0000313" key="2">
    <source>
        <dbReference type="EMBL" id="THF55902.1"/>
    </source>
</evidence>
<dbReference type="OrthoDB" id="8795525at2"/>
<proteinExistence type="predicted"/>
<evidence type="ECO:0000256" key="1">
    <source>
        <dbReference type="SAM" id="SignalP"/>
    </source>
</evidence>
<accession>A0A4S4AAK0</accession>
<feature type="chain" id="PRO_5020344154" evidence="1">
    <location>
        <begin position="19"/>
        <end position="115"/>
    </location>
</feature>
<protein>
    <submittedName>
        <fullName evidence="2">Uncharacterized protein</fullName>
    </submittedName>
</protein>
<dbReference type="EMBL" id="SSOD01000022">
    <property type="protein sequence ID" value="THF55902.1"/>
    <property type="molecule type" value="Genomic_DNA"/>
</dbReference>
<dbReference type="AlphaFoldDB" id="A0A4S4AAK0"/>
<dbReference type="RefSeq" id="WP_136386818.1">
    <property type="nucleotide sequence ID" value="NZ_SSOD01000022.1"/>
</dbReference>
<feature type="signal peptide" evidence="1">
    <location>
        <begin position="1"/>
        <end position="18"/>
    </location>
</feature>
<comment type="caution">
    <text evidence="2">The sequence shown here is derived from an EMBL/GenBank/DDBJ whole genome shotgun (WGS) entry which is preliminary data.</text>
</comment>
<dbReference type="Proteomes" id="UP000307956">
    <property type="component" value="Unassembled WGS sequence"/>
</dbReference>
<sequence length="115" mass="12173">MHKTILAFFLALPVVVQAANYGTCLLDKLPGTANDVAANAIVQVCLAENPGGIQAVAQGSGRGWFSHKSGAECTAKLAADTRSNRAAALIRQACVKLYDEPNFFDQFDPPAQPAR</sequence>
<evidence type="ECO:0000313" key="3">
    <source>
        <dbReference type="Proteomes" id="UP000307956"/>
    </source>
</evidence>
<keyword evidence="1" id="KW-0732">Signal</keyword>
<organism evidence="2 3">
    <name type="scientific">Pseudothauera rhizosphaerae</name>
    <dbReference type="NCBI Taxonomy" id="2565932"/>
    <lineage>
        <taxon>Bacteria</taxon>
        <taxon>Pseudomonadati</taxon>
        <taxon>Pseudomonadota</taxon>
        <taxon>Betaproteobacteria</taxon>
        <taxon>Rhodocyclales</taxon>
        <taxon>Zoogloeaceae</taxon>
        <taxon>Pseudothauera</taxon>
    </lineage>
</organism>
<reference evidence="2 3" key="1">
    <citation type="submission" date="2019-04" db="EMBL/GenBank/DDBJ databases">
        <title>Azoarcus rhizosphaerae sp. nov. isolated from rhizosphere of Ficus religiosa.</title>
        <authorList>
            <person name="Lin S.-Y."/>
            <person name="Hameed A."/>
            <person name="Hsu Y.-H."/>
            <person name="Young C.-C."/>
        </authorList>
    </citation>
    <scope>NUCLEOTIDE SEQUENCE [LARGE SCALE GENOMIC DNA]</scope>
    <source>
        <strain evidence="2 3">CC-YHH848</strain>
    </source>
</reference>
<gene>
    <name evidence="2" type="ORF">E6O51_20160</name>
</gene>
<keyword evidence="3" id="KW-1185">Reference proteome</keyword>
<name>A0A4S4AAK0_9RHOO</name>